<sequence>MAVGVFGMLTRRAINEPTLEKEPRGTNREAAGDAPSSIDISLRIYCPHHIALIVNIHRTEVTSTSLQKSNGCALWDTSVVLKGSF</sequence>
<proteinExistence type="predicted"/>
<dbReference type="AlphaFoldDB" id="A0A7J7J9T4"/>
<keyword evidence="2" id="KW-1185">Reference proteome</keyword>
<organism evidence="1 2">
    <name type="scientific">Bugula neritina</name>
    <name type="common">Brown bryozoan</name>
    <name type="synonym">Sertularia neritina</name>
    <dbReference type="NCBI Taxonomy" id="10212"/>
    <lineage>
        <taxon>Eukaryota</taxon>
        <taxon>Metazoa</taxon>
        <taxon>Spiralia</taxon>
        <taxon>Lophotrochozoa</taxon>
        <taxon>Bryozoa</taxon>
        <taxon>Gymnolaemata</taxon>
        <taxon>Cheilostomatida</taxon>
        <taxon>Flustrina</taxon>
        <taxon>Buguloidea</taxon>
        <taxon>Bugulidae</taxon>
        <taxon>Bugula</taxon>
    </lineage>
</organism>
<name>A0A7J7J9T4_BUGNE</name>
<dbReference type="EMBL" id="VXIV02002776">
    <property type="protein sequence ID" value="KAF6022989.1"/>
    <property type="molecule type" value="Genomic_DNA"/>
</dbReference>
<dbReference type="Proteomes" id="UP000593567">
    <property type="component" value="Unassembled WGS sequence"/>
</dbReference>
<protein>
    <submittedName>
        <fullName evidence="1">Uncharacterized protein</fullName>
    </submittedName>
</protein>
<reference evidence="1" key="1">
    <citation type="submission" date="2020-06" db="EMBL/GenBank/DDBJ databases">
        <title>Draft genome of Bugula neritina, a colonial animal packing powerful symbionts and potential medicines.</title>
        <authorList>
            <person name="Rayko M."/>
        </authorList>
    </citation>
    <scope>NUCLEOTIDE SEQUENCE [LARGE SCALE GENOMIC DNA]</scope>
    <source>
        <strain evidence="1">Kwan_BN1</strain>
    </source>
</reference>
<accession>A0A7J7J9T4</accession>
<evidence type="ECO:0000313" key="2">
    <source>
        <dbReference type="Proteomes" id="UP000593567"/>
    </source>
</evidence>
<evidence type="ECO:0000313" key="1">
    <source>
        <dbReference type="EMBL" id="KAF6022989.1"/>
    </source>
</evidence>
<comment type="caution">
    <text evidence="1">The sequence shown here is derived from an EMBL/GenBank/DDBJ whole genome shotgun (WGS) entry which is preliminary data.</text>
</comment>
<gene>
    <name evidence="1" type="ORF">EB796_018684</name>
</gene>